<keyword evidence="1" id="KW-0812">Transmembrane</keyword>
<dbReference type="RefSeq" id="WP_115494084.1">
    <property type="nucleotide sequence ID" value="NZ_QRBE01000001.1"/>
</dbReference>
<keyword evidence="1" id="KW-1133">Transmembrane helix</keyword>
<protein>
    <submittedName>
        <fullName evidence="2">Uncharacterized protein</fullName>
    </submittedName>
</protein>
<name>A0A370X9H5_9GAMM</name>
<evidence type="ECO:0000313" key="3">
    <source>
        <dbReference type="Proteomes" id="UP000254258"/>
    </source>
</evidence>
<feature type="transmembrane region" description="Helical" evidence="1">
    <location>
        <begin position="7"/>
        <end position="28"/>
    </location>
</feature>
<feature type="transmembrane region" description="Helical" evidence="1">
    <location>
        <begin position="115"/>
        <end position="138"/>
    </location>
</feature>
<comment type="caution">
    <text evidence="2">The sequence shown here is derived from an EMBL/GenBank/DDBJ whole genome shotgun (WGS) entry which is preliminary data.</text>
</comment>
<dbReference type="AlphaFoldDB" id="A0A370X9H5"/>
<dbReference type="Proteomes" id="UP000254258">
    <property type="component" value="Unassembled WGS sequence"/>
</dbReference>
<sequence>MQTAQKLVGIIALVAWLIISAFSIYGLVNTEHISQAAGPLVTRLGYAWDADSWKDHWMFHNLYTLTCGLLGFLGAALVFRTKPTGFLIEAAAALLWFLLPYSMQLLGLRRFGYEFVSLSSNLQLLAFFFVFVVGYILFKQKEQSPGT</sequence>
<feature type="transmembrane region" description="Helical" evidence="1">
    <location>
        <begin position="62"/>
        <end position="79"/>
    </location>
</feature>
<proteinExistence type="predicted"/>
<evidence type="ECO:0000313" key="2">
    <source>
        <dbReference type="EMBL" id="RDS85064.1"/>
    </source>
</evidence>
<keyword evidence="1" id="KW-0472">Membrane</keyword>
<reference evidence="2 3" key="1">
    <citation type="submission" date="2018-07" db="EMBL/GenBank/DDBJ databases">
        <title>Dyella monticola sp. nov. and Dyella psychrodurans sp. nov. isolated from monsoon evergreen broad-leaved forest soil of Dinghu Mountain, China.</title>
        <authorList>
            <person name="Gao Z."/>
            <person name="Qiu L."/>
        </authorList>
    </citation>
    <scope>NUCLEOTIDE SEQUENCE [LARGE SCALE GENOMIC DNA]</scope>
    <source>
        <strain evidence="2 3">4G-K06</strain>
    </source>
</reference>
<accession>A0A370X9H5</accession>
<dbReference type="EMBL" id="QRBE01000001">
    <property type="protein sequence ID" value="RDS85064.1"/>
    <property type="molecule type" value="Genomic_DNA"/>
</dbReference>
<keyword evidence="3" id="KW-1185">Reference proteome</keyword>
<gene>
    <name evidence="2" type="ORF">DWU98_03770</name>
</gene>
<organism evidence="2 3">
    <name type="scientific">Dyella monticola</name>
    <dbReference type="NCBI Taxonomy" id="1927958"/>
    <lineage>
        <taxon>Bacteria</taxon>
        <taxon>Pseudomonadati</taxon>
        <taxon>Pseudomonadota</taxon>
        <taxon>Gammaproteobacteria</taxon>
        <taxon>Lysobacterales</taxon>
        <taxon>Rhodanobacteraceae</taxon>
        <taxon>Dyella</taxon>
    </lineage>
</organism>
<evidence type="ECO:0000256" key="1">
    <source>
        <dbReference type="SAM" id="Phobius"/>
    </source>
</evidence>
<feature type="transmembrane region" description="Helical" evidence="1">
    <location>
        <begin position="86"/>
        <end position="103"/>
    </location>
</feature>